<reference evidence="2" key="1">
    <citation type="submission" date="2022-07" db="EMBL/GenBank/DDBJ databases">
        <authorList>
            <person name="Macas J."/>
            <person name="Novak P."/>
            <person name="Neumann P."/>
        </authorList>
    </citation>
    <scope>NUCLEOTIDE SEQUENCE</scope>
</reference>
<gene>
    <name evidence="2" type="ORF">CEPIT_LOCUS29851</name>
</gene>
<comment type="caution">
    <text evidence="2">The sequence shown here is derived from an EMBL/GenBank/DDBJ whole genome shotgun (WGS) entry which is preliminary data.</text>
</comment>
<feature type="transmembrane region" description="Helical" evidence="1">
    <location>
        <begin position="107"/>
        <end position="124"/>
    </location>
</feature>
<evidence type="ECO:0000256" key="1">
    <source>
        <dbReference type="SAM" id="Phobius"/>
    </source>
</evidence>
<name>A0AAV0F1Q1_9ASTE</name>
<dbReference type="AlphaFoldDB" id="A0AAV0F1Q1"/>
<proteinExistence type="predicted"/>
<protein>
    <submittedName>
        <fullName evidence="2">Uncharacterized protein</fullName>
    </submittedName>
</protein>
<feature type="transmembrane region" description="Helical" evidence="1">
    <location>
        <begin position="68"/>
        <end position="87"/>
    </location>
</feature>
<sequence>MQAALLLSGGYGFRCFPKSLSIFQKRRLQVFSSKKTPPSHLPAAKLISSEKKEYSMSVEESLASKFKILDAGMSFCSNTLTVSLAFYGAVHVMLKFFGKDEKLKDKINGYALMLATCALIGLGWRNPHIVKTIFKLFF</sequence>
<organism evidence="2 3">
    <name type="scientific">Cuscuta epithymum</name>
    <dbReference type="NCBI Taxonomy" id="186058"/>
    <lineage>
        <taxon>Eukaryota</taxon>
        <taxon>Viridiplantae</taxon>
        <taxon>Streptophyta</taxon>
        <taxon>Embryophyta</taxon>
        <taxon>Tracheophyta</taxon>
        <taxon>Spermatophyta</taxon>
        <taxon>Magnoliopsida</taxon>
        <taxon>eudicotyledons</taxon>
        <taxon>Gunneridae</taxon>
        <taxon>Pentapetalae</taxon>
        <taxon>asterids</taxon>
        <taxon>lamiids</taxon>
        <taxon>Solanales</taxon>
        <taxon>Convolvulaceae</taxon>
        <taxon>Cuscuteae</taxon>
        <taxon>Cuscuta</taxon>
        <taxon>Cuscuta subgen. Cuscuta</taxon>
    </lineage>
</organism>
<keyword evidence="1" id="KW-0812">Transmembrane</keyword>
<accession>A0AAV0F1Q1</accession>
<keyword evidence="1" id="KW-0472">Membrane</keyword>
<evidence type="ECO:0000313" key="3">
    <source>
        <dbReference type="Proteomes" id="UP001152523"/>
    </source>
</evidence>
<keyword evidence="3" id="KW-1185">Reference proteome</keyword>
<keyword evidence="1" id="KW-1133">Transmembrane helix</keyword>
<dbReference type="Proteomes" id="UP001152523">
    <property type="component" value="Unassembled WGS sequence"/>
</dbReference>
<dbReference type="EMBL" id="CAMAPF010000955">
    <property type="protein sequence ID" value="CAH9129431.1"/>
    <property type="molecule type" value="Genomic_DNA"/>
</dbReference>
<evidence type="ECO:0000313" key="2">
    <source>
        <dbReference type="EMBL" id="CAH9129431.1"/>
    </source>
</evidence>